<dbReference type="InterPro" id="IPR014519">
    <property type="entry name" value="UCP024492"/>
</dbReference>
<dbReference type="RefSeq" id="WP_008821816.1">
    <property type="nucleotide sequence ID" value="NZ_GG770385.1"/>
</dbReference>
<gene>
    <name evidence="1" type="ORF">HMPREF0400_01938</name>
</gene>
<reference evidence="1 2" key="1">
    <citation type="submission" date="2010-03" db="EMBL/GenBank/DDBJ databases">
        <title>The Genome Sequence of Fusobacterium sp. 1_1_41FAA.</title>
        <authorList>
            <consortium name="The Broad Institute Genome Sequencing Platform"/>
            <person name="Ward D."/>
            <person name="Earl A."/>
            <person name="Feldgarden M."/>
            <person name="Gevers D."/>
            <person name="Young S.K."/>
            <person name="Zeng Q."/>
            <person name="Koehrsen M."/>
            <person name="Alvarado L."/>
            <person name="Berlin A."/>
            <person name="Borenstein D."/>
            <person name="Chapman S."/>
            <person name="Chen Z."/>
            <person name="Engels R."/>
            <person name="Freedman E."/>
            <person name="Gellesch M."/>
            <person name="Goldberg J."/>
            <person name="Griggs A."/>
            <person name="Gujja S."/>
            <person name="Heilman E."/>
            <person name="Heiman D."/>
            <person name="Hepburn T."/>
            <person name="Howarth C."/>
            <person name="Jen D."/>
            <person name="Larson L."/>
            <person name="Mehta T."/>
            <person name="Park D."/>
            <person name="Pearson M."/>
            <person name="Richards J."/>
            <person name="Roberts A."/>
            <person name="Saif S."/>
            <person name="Shea T."/>
            <person name="Shenoy N."/>
            <person name="Sisk P."/>
            <person name="Stolte C."/>
            <person name="Sykes S."/>
            <person name="Walk T."/>
            <person name="White J."/>
            <person name="Yandava C."/>
            <person name="Strauss J.C."/>
            <person name="Ambrose C.E."/>
            <person name="Allen-Vercoe E."/>
            <person name="Haas B."/>
            <person name="Henn M.R."/>
            <person name="Nusbaum C."/>
            <person name="Birren B."/>
        </authorList>
    </citation>
    <scope>NUCLEOTIDE SEQUENCE [LARGE SCALE GENOMIC DNA]</scope>
    <source>
        <strain evidence="1 2">1_1_41FAA</strain>
    </source>
</reference>
<evidence type="ECO:0000313" key="2">
    <source>
        <dbReference type="Proteomes" id="UP000003964"/>
    </source>
</evidence>
<accession>D6LJA6</accession>
<dbReference type="AlphaFoldDB" id="D6LJA6"/>
<organism evidence="1 2">
    <name type="scientific">Fusobacterium periodonticum 1_1_41FAA</name>
    <dbReference type="NCBI Taxonomy" id="469621"/>
    <lineage>
        <taxon>Bacteria</taxon>
        <taxon>Fusobacteriati</taxon>
        <taxon>Fusobacteriota</taxon>
        <taxon>Fusobacteriia</taxon>
        <taxon>Fusobacteriales</taxon>
        <taxon>Fusobacteriaceae</taxon>
        <taxon>Fusobacterium</taxon>
    </lineage>
</organism>
<proteinExistence type="predicted"/>
<name>D6LJA6_9FUSO</name>
<dbReference type="PIRSF" id="PIRSF024492">
    <property type="entry name" value="UCP024492"/>
    <property type="match status" value="1"/>
</dbReference>
<dbReference type="PANTHER" id="PTHR39337:SF1">
    <property type="entry name" value="BLR5642 PROTEIN"/>
    <property type="match status" value="1"/>
</dbReference>
<evidence type="ECO:0008006" key="3">
    <source>
        <dbReference type="Google" id="ProtNLM"/>
    </source>
</evidence>
<dbReference type="InterPro" id="IPR007438">
    <property type="entry name" value="DUF488"/>
</dbReference>
<dbReference type="Pfam" id="PF04343">
    <property type="entry name" value="DUF488"/>
    <property type="match status" value="1"/>
</dbReference>
<evidence type="ECO:0000313" key="1">
    <source>
        <dbReference type="EMBL" id="EFG27531.2"/>
    </source>
</evidence>
<dbReference type="EMBL" id="GG770385">
    <property type="protein sequence ID" value="EFG27531.2"/>
    <property type="molecule type" value="Genomic_DNA"/>
</dbReference>
<sequence>MVDVVYTIGYSGFKLDEFIEKIKEYKIDVIIDVRSSPYSQYFKEYNKENICKVLNELEGKKIYYRNYSLEFGARQLDLEGNYYPKGYLDFEKFSQSENFLSGVKKLEDSMKQNYTVVLMCAEKDPFTCHRTILVARAFFKRGYKIIHLMPDGKNLTQEDIEKQLLDKYAKNRHQMGLFNPIVISEEEHINEAYRKHNEKIGYSIEKEEDE</sequence>
<dbReference type="Proteomes" id="UP000003964">
    <property type="component" value="Unassembled WGS sequence"/>
</dbReference>
<protein>
    <recommendedName>
        <fullName evidence="3">DUF488 domain-containing protein</fullName>
    </recommendedName>
</protein>
<dbReference type="PANTHER" id="PTHR39337">
    <property type="entry name" value="BLR5642 PROTEIN"/>
    <property type="match status" value="1"/>
</dbReference>